<dbReference type="Proteomes" id="UP000291343">
    <property type="component" value="Unassembled WGS sequence"/>
</dbReference>
<dbReference type="FunCoup" id="A0A482XUE0">
    <property type="interactions" value="1622"/>
</dbReference>
<dbReference type="PANTHER" id="PTHR45883">
    <property type="entry name" value="HSC70-INTERACTING PROTEIN"/>
    <property type="match status" value="1"/>
</dbReference>
<keyword evidence="3 6" id="KW-0802">TPR repeat</keyword>
<dbReference type="SMART" id="SM00028">
    <property type="entry name" value="TPR"/>
    <property type="match status" value="3"/>
</dbReference>
<dbReference type="GO" id="GO:0046983">
    <property type="term" value="F:protein dimerization activity"/>
    <property type="evidence" value="ECO:0007669"/>
    <property type="project" value="InterPro"/>
</dbReference>
<dbReference type="STRING" id="195883.A0A482XUE0"/>
<feature type="region of interest" description="Disordered" evidence="7">
    <location>
        <begin position="360"/>
        <end position="386"/>
    </location>
</feature>
<dbReference type="PROSITE" id="PS50005">
    <property type="entry name" value="TPR"/>
    <property type="match status" value="1"/>
</dbReference>
<feature type="region of interest" description="Disordered" evidence="7">
    <location>
        <begin position="261"/>
        <end position="297"/>
    </location>
</feature>
<dbReference type="Pfam" id="PF17830">
    <property type="entry name" value="STI1-HOP_DP"/>
    <property type="match status" value="1"/>
</dbReference>
<dbReference type="InParanoid" id="A0A482XUE0"/>
<proteinExistence type="inferred from homology"/>
<comment type="subunit">
    <text evidence="5">Homotetramer. Interacts with Hsc70 as well as DNAJ homologs and Hsp90.</text>
</comment>
<feature type="region of interest" description="Disordered" evidence="7">
    <location>
        <begin position="45"/>
        <end position="95"/>
    </location>
</feature>
<dbReference type="InterPro" id="IPR013105">
    <property type="entry name" value="TPR_2"/>
</dbReference>
<dbReference type="InterPro" id="IPR034649">
    <property type="entry name" value="Hip_N"/>
</dbReference>
<dbReference type="AlphaFoldDB" id="A0A482XUE0"/>
<feature type="compositionally biased region" description="Acidic residues" evidence="7">
    <location>
        <begin position="73"/>
        <end position="86"/>
    </location>
</feature>
<feature type="domain" description="STI1/HOP DP" evidence="8">
    <location>
        <begin position="291"/>
        <end position="342"/>
    </location>
</feature>
<feature type="domain" description="Hsp70-interacting protein N-terminal" evidence="9">
    <location>
        <begin position="8"/>
        <end position="45"/>
    </location>
</feature>
<dbReference type="Pfam" id="PF13181">
    <property type="entry name" value="TPR_8"/>
    <property type="match status" value="1"/>
</dbReference>
<evidence type="ECO:0000256" key="3">
    <source>
        <dbReference type="ARBA" id="ARBA00022803"/>
    </source>
</evidence>
<keyword evidence="11" id="KW-1185">Reference proteome</keyword>
<dbReference type="Gene3D" id="6.10.250.3420">
    <property type="match status" value="1"/>
</dbReference>
<sequence>MDLPAQAVMQLKMFISLVKANPDILHNPSLSFFKDFIESFGGKIPSPSKDFKNQPPPTSSSASSGDAKKSEETPVEPESEESDLELDNSGVIENPDVVTTSLPEYNCDLEVSEEDFEKFEQHKGEAIRAYQDGEYQKAFDCYTKAIEANPNIAAMYAKRGQCCLKMRQPNACVRDCDRALLINSNYAAAYKYRGRAHRLLGRWTEAAQDLRQACKIDMDDEADEWLREVTPNALKLEEHKRKYERKRAERELRERAERVARAREEHAKAAAAAKERQQSGGGGFGGGGEFDPNNFASFLNDPDMKDFMDPEVIAAFEDIESNPANISKYQDNPKILAIIEKLAKLKGGLGGMMGGMGGFNPFGAGGANTPPPQPPTGGGGPDLELD</sequence>
<gene>
    <name evidence="10" type="ORF">LSTR_LSTR003053</name>
</gene>
<dbReference type="Pfam" id="PF07719">
    <property type="entry name" value="TPR_2"/>
    <property type="match status" value="1"/>
</dbReference>
<evidence type="ECO:0000256" key="1">
    <source>
        <dbReference type="ARBA" id="ARBA00009015"/>
    </source>
</evidence>
<dbReference type="GO" id="GO:0005634">
    <property type="term" value="C:nucleus"/>
    <property type="evidence" value="ECO:0007669"/>
    <property type="project" value="UniProtKB-ARBA"/>
</dbReference>
<organism evidence="10 11">
    <name type="scientific">Laodelphax striatellus</name>
    <name type="common">Small brown planthopper</name>
    <name type="synonym">Delphax striatella</name>
    <dbReference type="NCBI Taxonomy" id="195883"/>
    <lineage>
        <taxon>Eukaryota</taxon>
        <taxon>Metazoa</taxon>
        <taxon>Ecdysozoa</taxon>
        <taxon>Arthropoda</taxon>
        <taxon>Hexapoda</taxon>
        <taxon>Insecta</taxon>
        <taxon>Pterygota</taxon>
        <taxon>Neoptera</taxon>
        <taxon>Paraneoptera</taxon>
        <taxon>Hemiptera</taxon>
        <taxon>Auchenorrhyncha</taxon>
        <taxon>Fulgoroidea</taxon>
        <taxon>Delphacidae</taxon>
        <taxon>Criomorphinae</taxon>
        <taxon>Laodelphax</taxon>
    </lineage>
</organism>
<evidence type="ECO:0000259" key="8">
    <source>
        <dbReference type="Pfam" id="PF17830"/>
    </source>
</evidence>
<dbReference type="InterPro" id="IPR011990">
    <property type="entry name" value="TPR-like_helical_dom_sf"/>
</dbReference>
<evidence type="ECO:0000256" key="7">
    <source>
        <dbReference type="SAM" id="MobiDB-lite"/>
    </source>
</evidence>
<dbReference type="FunFam" id="1.25.40.10:FF:000112">
    <property type="entry name" value="FAM10 family protein"/>
    <property type="match status" value="1"/>
</dbReference>
<dbReference type="SMR" id="A0A482XUE0"/>
<reference evidence="10 11" key="1">
    <citation type="journal article" date="2017" name="Gigascience">
        <title>Genome sequence of the small brown planthopper, Laodelphax striatellus.</title>
        <authorList>
            <person name="Zhu J."/>
            <person name="Jiang F."/>
            <person name="Wang X."/>
            <person name="Yang P."/>
            <person name="Bao Y."/>
            <person name="Zhao W."/>
            <person name="Wang W."/>
            <person name="Lu H."/>
            <person name="Wang Q."/>
            <person name="Cui N."/>
            <person name="Li J."/>
            <person name="Chen X."/>
            <person name="Luo L."/>
            <person name="Yu J."/>
            <person name="Kang L."/>
            <person name="Cui F."/>
        </authorList>
    </citation>
    <scope>NUCLEOTIDE SEQUENCE [LARGE SCALE GENOMIC DNA]</scope>
    <source>
        <strain evidence="10">Lst14</strain>
    </source>
</reference>
<evidence type="ECO:0000256" key="6">
    <source>
        <dbReference type="PROSITE-ProRule" id="PRU00339"/>
    </source>
</evidence>
<comment type="caution">
    <text evidence="10">The sequence shown here is derived from an EMBL/GenBank/DDBJ whole genome shotgun (WGS) entry which is preliminary data.</text>
</comment>
<dbReference type="SUPFAM" id="SSF48452">
    <property type="entry name" value="TPR-like"/>
    <property type="match status" value="1"/>
</dbReference>
<dbReference type="InterPro" id="IPR041243">
    <property type="entry name" value="STI1/HOP_DP"/>
</dbReference>
<dbReference type="Gene3D" id="1.25.40.10">
    <property type="entry name" value="Tetratricopeptide repeat domain"/>
    <property type="match status" value="1"/>
</dbReference>
<feature type="compositionally biased region" description="Gly residues" evidence="7">
    <location>
        <begin position="376"/>
        <end position="386"/>
    </location>
</feature>
<dbReference type="CDD" id="cd14438">
    <property type="entry name" value="Hip_N"/>
    <property type="match status" value="1"/>
</dbReference>
<evidence type="ECO:0000256" key="4">
    <source>
        <dbReference type="ARBA" id="ARBA00037033"/>
    </source>
</evidence>
<protein>
    <submittedName>
        <fullName evidence="10">Uncharacterized protein</fullName>
    </submittedName>
</protein>
<keyword evidence="2" id="KW-0677">Repeat</keyword>
<dbReference type="GO" id="GO:1902494">
    <property type="term" value="C:catalytic complex"/>
    <property type="evidence" value="ECO:0007669"/>
    <property type="project" value="UniProtKB-ARBA"/>
</dbReference>
<dbReference type="FunFam" id="6.10.250.3420:FF:000001">
    <property type="entry name" value="Hsc70-interacting protein-like protein"/>
    <property type="match status" value="1"/>
</dbReference>
<evidence type="ECO:0000256" key="5">
    <source>
        <dbReference type="ARBA" id="ARBA00064040"/>
    </source>
</evidence>
<feature type="compositionally biased region" description="Basic and acidic residues" evidence="7">
    <location>
        <begin position="261"/>
        <end position="277"/>
    </location>
</feature>
<dbReference type="EMBL" id="QKKF02000817">
    <property type="protein sequence ID" value="RZF48977.1"/>
    <property type="molecule type" value="Genomic_DNA"/>
</dbReference>
<dbReference type="GO" id="GO:0030544">
    <property type="term" value="F:Hsp70 protein binding"/>
    <property type="evidence" value="ECO:0007669"/>
    <property type="project" value="TreeGrafter"/>
</dbReference>
<evidence type="ECO:0000256" key="2">
    <source>
        <dbReference type="ARBA" id="ARBA00022737"/>
    </source>
</evidence>
<dbReference type="OrthoDB" id="533763at2759"/>
<name>A0A482XUE0_LAOST</name>
<dbReference type="InterPro" id="IPR019734">
    <property type="entry name" value="TPR_rpt"/>
</dbReference>
<dbReference type="Pfam" id="PF18253">
    <property type="entry name" value="HipN"/>
    <property type="match status" value="1"/>
</dbReference>
<comment type="function">
    <text evidence="4">One HIP oligomer binds the ATPase domains of at least two HSC70 molecules dependent on activation of the HSC70 ATPase by HSP40. Stabilizes the ADP state of HSC70 that has a high affinity for substrate protein. Through its own chaperone activity, it may contribute to the interaction of HSC70 with various target proteins.</text>
</comment>
<evidence type="ECO:0000259" key="9">
    <source>
        <dbReference type="Pfam" id="PF18253"/>
    </source>
</evidence>
<evidence type="ECO:0000313" key="10">
    <source>
        <dbReference type="EMBL" id="RZF48977.1"/>
    </source>
</evidence>
<dbReference type="Gene3D" id="1.10.260.100">
    <property type="match status" value="1"/>
</dbReference>
<evidence type="ECO:0000313" key="11">
    <source>
        <dbReference type="Proteomes" id="UP000291343"/>
    </source>
</evidence>
<feature type="compositionally biased region" description="Gly residues" evidence="7">
    <location>
        <begin position="279"/>
        <end position="289"/>
    </location>
</feature>
<comment type="similarity">
    <text evidence="1">Belongs to the FAM10 family.</text>
</comment>
<feature type="repeat" description="TPR" evidence="6">
    <location>
        <begin position="119"/>
        <end position="152"/>
    </location>
</feature>
<accession>A0A482XUE0</accession>
<dbReference type="PANTHER" id="PTHR45883:SF2">
    <property type="entry name" value="HSC70-INTERACTING PROTEIN"/>
    <property type="match status" value="1"/>
</dbReference>